<dbReference type="RefSeq" id="WP_348943670.1">
    <property type="nucleotide sequence ID" value="NZ_CP157355.1"/>
</dbReference>
<dbReference type="GO" id="GO:0046872">
    <property type="term" value="F:metal ion binding"/>
    <property type="evidence" value="ECO:0007669"/>
    <property type="project" value="UniProtKB-KW"/>
</dbReference>
<dbReference type="NCBIfam" id="NF001299">
    <property type="entry name" value="PRK00241.1"/>
    <property type="match status" value="1"/>
</dbReference>
<dbReference type="Pfam" id="PF09297">
    <property type="entry name" value="Zn_ribbon_NUD"/>
    <property type="match status" value="1"/>
</dbReference>
<evidence type="ECO:0000256" key="6">
    <source>
        <dbReference type="ARBA" id="ARBA00022801"/>
    </source>
</evidence>
<evidence type="ECO:0000313" key="11">
    <source>
        <dbReference type="EMBL" id="XBL99236.1"/>
    </source>
</evidence>
<dbReference type="EMBL" id="CP157355">
    <property type="protein sequence ID" value="XBL99236.1"/>
    <property type="molecule type" value="Genomic_DNA"/>
</dbReference>
<evidence type="ECO:0000256" key="4">
    <source>
        <dbReference type="ARBA" id="ARBA00012381"/>
    </source>
</evidence>
<dbReference type="PROSITE" id="PS51462">
    <property type="entry name" value="NUDIX"/>
    <property type="match status" value="1"/>
</dbReference>
<dbReference type="InterPro" id="IPR015797">
    <property type="entry name" value="NUDIX_hydrolase-like_dom_sf"/>
</dbReference>
<gene>
    <name evidence="11" type="primary">nudC</name>
    <name evidence="11" type="ORF">ABHF33_09100</name>
</gene>
<evidence type="ECO:0000256" key="3">
    <source>
        <dbReference type="ARBA" id="ARBA00009595"/>
    </source>
</evidence>
<dbReference type="GO" id="GO:0035529">
    <property type="term" value="F:NADH pyrophosphatase activity"/>
    <property type="evidence" value="ECO:0007669"/>
    <property type="project" value="TreeGrafter"/>
</dbReference>
<keyword evidence="5" id="KW-0479">Metal-binding</keyword>
<evidence type="ECO:0000256" key="8">
    <source>
        <dbReference type="ARBA" id="ARBA00023027"/>
    </source>
</evidence>
<comment type="cofactor">
    <cofactor evidence="2">
        <name>Zn(2+)</name>
        <dbReference type="ChEBI" id="CHEBI:29105"/>
    </cofactor>
</comment>
<dbReference type="CDD" id="cd03429">
    <property type="entry name" value="NUDIX_NADH_pyrophosphatase_Nudt13"/>
    <property type="match status" value="1"/>
</dbReference>
<reference evidence="11" key="1">
    <citation type="submission" date="2024-05" db="EMBL/GenBank/DDBJ databases">
        <authorList>
            <person name="Yang L."/>
            <person name="Pan L."/>
        </authorList>
    </citation>
    <scope>NUCLEOTIDE SEQUENCE</scope>
    <source>
        <strain evidence="11">FCG-7</strain>
    </source>
</reference>
<evidence type="ECO:0000256" key="2">
    <source>
        <dbReference type="ARBA" id="ARBA00001947"/>
    </source>
</evidence>
<dbReference type="GO" id="GO:0005829">
    <property type="term" value="C:cytosol"/>
    <property type="evidence" value="ECO:0007669"/>
    <property type="project" value="TreeGrafter"/>
</dbReference>
<accession>A0AAU7F3X3</accession>
<keyword evidence="8" id="KW-0520">NAD</keyword>
<evidence type="ECO:0000256" key="1">
    <source>
        <dbReference type="ARBA" id="ARBA00001946"/>
    </source>
</evidence>
<evidence type="ECO:0000256" key="5">
    <source>
        <dbReference type="ARBA" id="ARBA00022723"/>
    </source>
</evidence>
<dbReference type="InterPro" id="IPR049734">
    <property type="entry name" value="NudC-like_C"/>
</dbReference>
<dbReference type="GO" id="GO:0006742">
    <property type="term" value="P:NADP+ catabolic process"/>
    <property type="evidence" value="ECO:0007669"/>
    <property type="project" value="TreeGrafter"/>
</dbReference>
<dbReference type="InterPro" id="IPR000086">
    <property type="entry name" value="NUDIX_hydrolase_dom"/>
</dbReference>
<evidence type="ECO:0000259" key="10">
    <source>
        <dbReference type="PROSITE" id="PS51462"/>
    </source>
</evidence>
<dbReference type="Pfam" id="PF00293">
    <property type="entry name" value="NUDIX"/>
    <property type="match status" value="1"/>
</dbReference>
<dbReference type="KEGG" id="cmav:ABHF33_09100"/>
<dbReference type="PANTHER" id="PTHR42904:SF6">
    <property type="entry name" value="NAD-CAPPED RNA HYDROLASE NUDT12"/>
    <property type="match status" value="1"/>
</dbReference>
<name>A0AAU7F3X3_9NEIS</name>
<comment type="catalytic activity">
    <reaction evidence="9">
        <text>a 5'-end NAD(+)-phospho-ribonucleoside in mRNA + H2O = a 5'-end phospho-adenosine-phospho-ribonucleoside in mRNA + beta-nicotinamide D-ribonucleotide + 2 H(+)</text>
        <dbReference type="Rhea" id="RHEA:60876"/>
        <dbReference type="Rhea" id="RHEA-COMP:15698"/>
        <dbReference type="Rhea" id="RHEA-COMP:15719"/>
        <dbReference type="ChEBI" id="CHEBI:14649"/>
        <dbReference type="ChEBI" id="CHEBI:15377"/>
        <dbReference type="ChEBI" id="CHEBI:15378"/>
        <dbReference type="ChEBI" id="CHEBI:144029"/>
        <dbReference type="ChEBI" id="CHEBI:144051"/>
    </reaction>
    <physiologicalReaction direction="left-to-right" evidence="9">
        <dbReference type="Rhea" id="RHEA:60877"/>
    </physiologicalReaction>
</comment>
<dbReference type="SUPFAM" id="SSF55811">
    <property type="entry name" value="Nudix"/>
    <property type="match status" value="2"/>
</dbReference>
<keyword evidence="6 11" id="KW-0378">Hydrolase</keyword>
<organism evidence="11">
    <name type="scientific">Chitinibacter mangrovi</name>
    <dbReference type="NCBI Taxonomy" id="3153927"/>
    <lineage>
        <taxon>Bacteria</taxon>
        <taxon>Pseudomonadati</taxon>
        <taxon>Pseudomonadota</taxon>
        <taxon>Betaproteobacteria</taxon>
        <taxon>Neisseriales</taxon>
        <taxon>Chitinibacteraceae</taxon>
        <taxon>Chitinibacter</taxon>
    </lineage>
</organism>
<dbReference type="Gene3D" id="3.90.79.10">
    <property type="entry name" value="Nucleoside Triphosphate Pyrophosphohydrolase"/>
    <property type="match status" value="1"/>
</dbReference>
<sequence length="269" mass="29912">MLPNDFTPAHTHPEHIHAEDILIALHGNTLLCDQSGLASAAHIAHLPSADYQLVIGHYQGRTVQLLYWRELALPDTLQALELRASHALIGEALWLLAGRASQIATFYHTHRFCGVCGAPNRPLAHEAACECSSCGHRVWPRISPAVMVLIRREDELLLARSPHFRAGMYSAVAGFVEPGESLEQCAHREVLEEVGVRIKNLRWFGSQSWAFPHSLMLAFIADYESGEIICQEGEIEDARWFKLAALPDLPSSYSVAWQLIDAVRRGEAV</sequence>
<dbReference type="GO" id="GO:0019677">
    <property type="term" value="P:NAD+ catabolic process"/>
    <property type="evidence" value="ECO:0007669"/>
    <property type="project" value="TreeGrafter"/>
</dbReference>
<keyword evidence="7" id="KW-0460">Magnesium</keyword>
<dbReference type="InterPro" id="IPR020084">
    <property type="entry name" value="NUDIX_hydrolase_CS"/>
</dbReference>
<dbReference type="EC" id="3.6.1.22" evidence="4"/>
<comment type="cofactor">
    <cofactor evidence="1">
        <name>Mg(2+)</name>
        <dbReference type="ChEBI" id="CHEBI:18420"/>
    </cofactor>
</comment>
<protein>
    <recommendedName>
        <fullName evidence="4">NAD(+) diphosphatase</fullName>
        <ecNumber evidence="4">3.6.1.22</ecNumber>
    </recommendedName>
</protein>
<comment type="similarity">
    <text evidence="3">Belongs to the Nudix hydrolase family. NudC subfamily.</text>
</comment>
<dbReference type="PANTHER" id="PTHR42904">
    <property type="entry name" value="NUDIX HYDROLASE, NUDC SUBFAMILY"/>
    <property type="match status" value="1"/>
</dbReference>
<proteinExistence type="inferred from homology"/>
<dbReference type="InterPro" id="IPR050241">
    <property type="entry name" value="NAD-cap_RNA_hydrolase_NudC"/>
</dbReference>
<dbReference type="AlphaFoldDB" id="A0AAU7F3X3"/>
<evidence type="ECO:0000256" key="9">
    <source>
        <dbReference type="ARBA" id="ARBA00023679"/>
    </source>
</evidence>
<dbReference type="PROSITE" id="PS00893">
    <property type="entry name" value="NUDIX_BOX"/>
    <property type="match status" value="1"/>
</dbReference>
<evidence type="ECO:0000256" key="7">
    <source>
        <dbReference type="ARBA" id="ARBA00022842"/>
    </source>
</evidence>
<dbReference type="InterPro" id="IPR015376">
    <property type="entry name" value="Znr_NADH_PPase"/>
</dbReference>
<dbReference type="Gene3D" id="3.90.79.20">
    <property type="match status" value="1"/>
</dbReference>
<feature type="domain" description="Nudix hydrolase" evidence="10">
    <location>
        <begin position="140"/>
        <end position="263"/>
    </location>
</feature>